<dbReference type="PROSITE" id="PS50287">
    <property type="entry name" value="SRCR_2"/>
    <property type="match status" value="4"/>
</dbReference>
<accession>A0A2T7PWI2</accession>
<evidence type="ECO:0000313" key="4">
    <source>
        <dbReference type="EMBL" id="PVD37782.1"/>
    </source>
</evidence>
<feature type="domain" description="SRCR" evidence="3">
    <location>
        <begin position="117"/>
        <end position="288"/>
    </location>
</feature>
<evidence type="ECO:0000256" key="2">
    <source>
        <dbReference type="PROSITE-ProRule" id="PRU00196"/>
    </source>
</evidence>
<dbReference type="SUPFAM" id="SSF56487">
    <property type="entry name" value="SRCR-like"/>
    <property type="match status" value="5"/>
</dbReference>
<dbReference type="STRING" id="400727.A0A2T7PWI2"/>
<dbReference type="Pfam" id="PF00530">
    <property type="entry name" value="SRCR"/>
    <property type="match status" value="4"/>
</dbReference>
<proteinExistence type="predicted"/>
<keyword evidence="5" id="KW-1185">Reference proteome</keyword>
<feature type="domain" description="SRCR" evidence="3">
    <location>
        <begin position="421"/>
        <end position="523"/>
    </location>
</feature>
<dbReference type="PANTHER" id="PTHR48071:SF18">
    <property type="entry name" value="DELETED IN MALIGNANT BRAIN TUMORS 1 PROTEIN-RELATED"/>
    <property type="match status" value="1"/>
</dbReference>
<feature type="disulfide bond" evidence="2">
    <location>
        <begin position="254"/>
        <end position="264"/>
    </location>
</feature>
<dbReference type="InterPro" id="IPR036772">
    <property type="entry name" value="SRCR-like_dom_sf"/>
</dbReference>
<evidence type="ECO:0000313" key="5">
    <source>
        <dbReference type="Proteomes" id="UP000245119"/>
    </source>
</evidence>
<dbReference type="EMBL" id="PZQS01000001">
    <property type="protein sequence ID" value="PVD37782.1"/>
    <property type="molecule type" value="Genomic_DNA"/>
</dbReference>
<reference evidence="4 5" key="1">
    <citation type="submission" date="2018-04" db="EMBL/GenBank/DDBJ databases">
        <title>The genome of golden apple snail Pomacea canaliculata provides insight into stress tolerance and invasive adaptation.</title>
        <authorList>
            <person name="Liu C."/>
            <person name="Liu B."/>
            <person name="Ren Y."/>
            <person name="Zhang Y."/>
            <person name="Wang H."/>
            <person name="Li S."/>
            <person name="Jiang F."/>
            <person name="Yin L."/>
            <person name="Zhang G."/>
            <person name="Qian W."/>
            <person name="Fan W."/>
        </authorList>
    </citation>
    <scope>NUCLEOTIDE SEQUENCE [LARGE SCALE GENOMIC DNA]</scope>
    <source>
        <strain evidence="4">SZHN2017</strain>
        <tissue evidence="4">Muscle</tissue>
    </source>
</reference>
<evidence type="ECO:0000256" key="1">
    <source>
        <dbReference type="ARBA" id="ARBA00023157"/>
    </source>
</evidence>
<dbReference type="AlphaFoldDB" id="A0A2T7PWI2"/>
<dbReference type="OrthoDB" id="6131637at2759"/>
<dbReference type="InterPro" id="IPR001190">
    <property type="entry name" value="SRCR"/>
</dbReference>
<feature type="disulfide bond" evidence="2">
    <location>
        <begin position="488"/>
        <end position="498"/>
    </location>
</feature>
<organism evidence="4 5">
    <name type="scientific">Pomacea canaliculata</name>
    <name type="common">Golden apple snail</name>
    <dbReference type="NCBI Taxonomy" id="400727"/>
    <lineage>
        <taxon>Eukaryota</taxon>
        <taxon>Metazoa</taxon>
        <taxon>Spiralia</taxon>
        <taxon>Lophotrochozoa</taxon>
        <taxon>Mollusca</taxon>
        <taxon>Gastropoda</taxon>
        <taxon>Caenogastropoda</taxon>
        <taxon>Architaenioglossa</taxon>
        <taxon>Ampullarioidea</taxon>
        <taxon>Ampullariidae</taxon>
        <taxon>Pomacea</taxon>
    </lineage>
</organism>
<feature type="disulfide bond" evidence="2">
    <location>
        <begin position="461"/>
        <end position="522"/>
    </location>
</feature>
<comment type="caution">
    <text evidence="2">Lacks conserved residue(s) required for the propagation of feature annotation.</text>
</comment>
<name>A0A2T7PWI2_POMCA</name>
<protein>
    <recommendedName>
        <fullName evidence="3">SRCR domain-containing protein</fullName>
    </recommendedName>
</protein>
<feature type="disulfide bond" evidence="2">
    <location>
        <begin position="78"/>
        <end position="88"/>
    </location>
</feature>
<dbReference type="GO" id="GO:0016020">
    <property type="term" value="C:membrane"/>
    <property type="evidence" value="ECO:0007669"/>
    <property type="project" value="InterPro"/>
</dbReference>
<feature type="domain" description="SRCR" evidence="3">
    <location>
        <begin position="4"/>
        <end position="104"/>
    </location>
</feature>
<gene>
    <name evidence="4" type="ORF">C0Q70_00383</name>
</gene>
<feature type="domain" description="SRCR" evidence="3">
    <location>
        <begin position="347"/>
        <end position="391"/>
    </location>
</feature>
<sequence length="589" mass="63930">MVTVRLVPQYGMALAIPYGNVEFFSGSTWLPVCDTNWDDVVAKLACGTMGYVDGVALCCNQLGRPLHSSSTLAGDMTCTGRELSLLNCSFTTGYCPSVGSAICYNSSTDRVNMTFSVRLLNDSKNWGEVEVRHRGVWGFVCEGPDWTDAAARVVCKELGFSGGGVRFGGPERVQFIWQRLGQCCPRGKTGRWRLQLRPSGDLDGRANLLRVRQRLGCERCNISLQTPGYQTGRPSLRSYYGAGTGQVALDRVACRTWDTSLLACRSSGWLETEAACGDHSKDAGVICFGEGAFGSLINTDIIHISCLGNETQISSCASFQGYCGSDSSYNYASVHCFNGSFSSDLWVSLEAGQGLLANSSGRLVVTQGGVRGRVCPEDWDDVDVSVVCRQLRYHGGVALAFSDRHWSIPAQQCGLYRSIVVQLVGGITDKEGLVQVVYGSHVGTVCVPETYRSFEAANAVCRQLGYMDGVFTKFPRGSGTVSMSDVFCTGYETSVFMCRSGGLFVPPSDRCANHDFDLGVHCSDGGTNGKKSLVVCKINRGSGWINICNDFFGDLDAQVVCRSEGYRTRVYCPRARWVTKTETTCLSQP</sequence>
<evidence type="ECO:0000259" key="3">
    <source>
        <dbReference type="PROSITE" id="PS50287"/>
    </source>
</evidence>
<keyword evidence="1 2" id="KW-1015">Disulfide bond</keyword>
<dbReference type="Gene3D" id="3.10.250.10">
    <property type="entry name" value="SRCR-like domain"/>
    <property type="match status" value="5"/>
</dbReference>
<dbReference type="SMART" id="SM00202">
    <property type="entry name" value="SR"/>
    <property type="match status" value="3"/>
</dbReference>
<dbReference type="PANTHER" id="PTHR48071">
    <property type="entry name" value="SRCR DOMAIN-CONTAINING PROTEIN"/>
    <property type="match status" value="1"/>
</dbReference>
<dbReference type="Proteomes" id="UP000245119">
    <property type="component" value="Linkage Group LG1"/>
</dbReference>
<comment type="caution">
    <text evidence="4">The sequence shown here is derived from an EMBL/GenBank/DDBJ whole genome shotgun (WGS) entry which is preliminary data.</text>
</comment>